<dbReference type="InterPro" id="IPR036875">
    <property type="entry name" value="Znf_CCHC_sf"/>
</dbReference>
<dbReference type="PROSITE" id="PS50158">
    <property type="entry name" value="ZF_CCHC"/>
    <property type="match status" value="1"/>
</dbReference>
<name>A0A438K427_VITVI</name>
<reference evidence="4 5" key="1">
    <citation type="journal article" date="2018" name="PLoS Genet.">
        <title>Population sequencing reveals clonal diversity and ancestral inbreeding in the grapevine cultivar Chardonnay.</title>
        <authorList>
            <person name="Roach M.J."/>
            <person name="Johnson D.L."/>
            <person name="Bohlmann J."/>
            <person name="van Vuuren H.J."/>
            <person name="Jones S.J."/>
            <person name="Pretorius I.S."/>
            <person name="Schmidt S.A."/>
            <person name="Borneman A.R."/>
        </authorList>
    </citation>
    <scope>NUCLEOTIDE SEQUENCE [LARGE SCALE GENOMIC DNA]</scope>
    <source>
        <strain evidence="5">cv. Chardonnay</strain>
        <tissue evidence="4">Leaf</tissue>
    </source>
</reference>
<dbReference type="InterPro" id="IPR001878">
    <property type="entry name" value="Znf_CCHC"/>
</dbReference>
<keyword evidence="1" id="KW-0479">Metal-binding</keyword>
<accession>A0A438K427</accession>
<dbReference type="GO" id="GO:0003676">
    <property type="term" value="F:nucleic acid binding"/>
    <property type="evidence" value="ECO:0007669"/>
    <property type="project" value="InterPro"/>
</dbReference>
<dbReference type="PANTHER" id="PTHR33325:SF5">
    <property type="entry name" value="TRANSCRIPTION FACTOR INTERACTOR AND REGULATOR CCHC(ZN) FAMILY"/>
    <property type="match status" value="1"/>
</dbReference>
<dbReference type="Proteomes" id="UP000288805">
    <property type="component" value="Unassembled WGS sequence"/>
</dbReference>
<dbReference type="PANTHER" id="PTHR33325">
    <property type="entry name" value="ZINC FINGER, CCHC-TYPE-RELATED"/>
    <property type="match status" value="1"/>
</dbReference>
<keyword evidence="1" id="KW-0863">Zinc-finger</keyword>
<proteinExistence type="predicted"/>
<evidence type="ECO:0000313" key="5">
    <source>
        <dbReference type="Proteomes" id="UP000288805"/>
    </source>
</evidence>
<feature type="region of interest" description="Disordered" evidence="2">
    <location>
        <begin position="49"/>
        <end position="95"/>
    </location>
</feature>
<dbReference type="EMBL" id="QGNW01000017">
    <property type="protein sequence ID" value="RVX15956.1"/>
    <property type="molecule type" value="Genomic_DNA"/>
</dbReference>
<dbReference type="Gene3D" id="3.30.420.10">
    <property type="entry name" value="Ribonuclease H-like superfamily/Ribonuclease H"/>
    <property type="match status" value="1"/>
</dbReference>
<evidence type="ECO:0000256" key="2">
    <source>
        <dbReference type="SAM" id="MobiDB-lite"/>
    </source>
</evidence>
<evidence type="ECO:0000256" key="1">
    <source>
        <dbReference type="PROSITE-ProRule" id="PRU00047"/>
    </source>
</evidence>
<evidence type="ECO:0000313" key="4">
    <source>
        <dbReference type="EMBL" id="RVX15956.1"/>
    </source>
</evidence>
<dbReference type="InterPro" id="IPR012337">
    <property type="entry name" value="RNaseH-like_sf"/>
</dbReference>
<organism evidence="4 5">
    <name type="scientific">Vitis vinifera</name>
    <name type="common">Grape</name>
    <dbReference type="NCBI Taxonomy" id="29760"/>
    <lineage>
        <taxon>Eukaryota</taxon>
        <taxon>Viridiplantae</taxon>
        <taxon>Streptophyta</taxon>
        <taxon>Embryophyta</taxon>
        <taxon>Tracheophyta</taxon>
        <taxon>Spermatophyta</taxon>
        <taxon>Magnoliopsida</taxon>
        <taxon>eudicotyledons</taxon>
        <taxon>Gunneridae</taxon>
        <taxon>Pentapetalae</taxon>
        <taxon>rosids</taxon>
        <taxon>Vitales</taxon>
        <taxon>Vitaceae</taxon>
        <taxon>Viteae</taxon>
        <taxon>Vitis</taxon>
    </lineage>
</organism>
<sequence>MLEKTFTMFHASNVLLQQQYQECRFTKYYELISCLLVVEQNDELLMRNHQSRPTGSEPFPEVNAISSQTRGRGRGQGRGRGRGRNPRYHGSYSNNSQKMKASLHHQKWNNTETIQENGKRLQDKHPKNHENNCYRCSMKGHWSRTCRTPKHLVDLYQASIKAKGKEIEMNFTDSDGLDLTYYDIDFFGGINIEHPIAHTYTQNGLVESFIKRLQLIARPLLMKTKLPISVWGHAIMHAAALVRIRPTTYHEYSHSQLVLGKQPNISHLRIFGCAVNIPIAPTQRTKMGPQRRLGVYVGFDSPSIIRYLEPLTDDVFTVRFADCHFNESVFPSLGREKSIPEEQREISWKTSTMTHLDPRTNQCELEVQRIIHLQNLANQLPDAFIDTKKVTKSHIPAANTPARIDVPVGQLTNESNIRLKRGRLVGSKDVTPRKRRTQEKLGTLEKTIKMTNQFKIDKSIALEEAQIMQKTPKEAHIEQEAPEEARVPKNCEISVSYVQMGEKWDRNNIVINNIFAFQVASDIIRNDEDPEPRNVEECRHRNDWPKWKEAIQAELNSLTKREVFGPIVQTPEDVKSVRYKWVFVRKRNENNEIIRYKARLVAQGFSQRLGIDYEETYSPVMDAITFRFLISLVVSEGLDMRLMDVITTYLYGSMDNDIYMKIPEGFKLPDANNTKPRNMYSIKLQRSLYGLKQSGRMWYNRLSEYLLKEGYVNNPICPCIFIKKSETKFSIIALYVDDLNLVGTPEELTRTTNYLKKEFEMKDIGKTKFCLVLQIEYFPNGVLVHQSTYIKKVLKHFYMDKAHPLSSPMVVRSLDVKKDPFRPCEKDEELLGPEVPYLNAIGALMYIANCTRPDIAFSVNLLARYSSAPTRRHWNGIKHILRYLRGTTDMGLFYSRESKQQLLGYADVGYLSDPHKGKSQTGFCPTGFY</sequence>
<dbReference type="SUPFAM" id="SSF53098">
    <property type="entry name" value="Ribonuclease H-like"/>
    <property type="match status" value="1"/>
</dbReference>
<dbReference type="InterPro" id="IPR036397">
    <property type="entry name" value="RNaseH_sf"/>
</dbReference>
<dbReference type="AlphaFoldDB" id="A0A438K427"/>
<protein>
    <submittedName>
        <fullName evidence="4">Copia protein</fullName>
    </submittedName>
</protein>
<dbReference type="Pfam" id="PF07727">
    <property type="entry name" value="RVT_2"/>
    <property type="match status" value="1"/>
</dbReference>
<gene>
    <name evidence="4" type="primary">GIP_121</name>
    <name evidence="4" type="ORF">CK203_005461</name>
</gene>
<comment type="caution">
    <text evidence="4">The sequence shown here is derived from an EMBL/GenBank/DDBJ whole genome shotgun (WGS) entry which is preliminary data.</text>
</comment>
<dbReference type="GO" id="GO:0008270">
    <property type="term" value="F:zinc ion binding"/>
    <property type="evidence" value="ECO:0007669"/>
    <property type="project" value="UniProtKB-KW"/>
</dbReference>
<dbReference type="InterPro" id="IPR013103">
    <property type="entry name" value="RVT_2"/>
</dbReference>
<feature type="domain" description="CCHC-type" evidence="3">
    <location>
        <begin position="133"/>
        <end position="147"/>
    </location>
</feature>
<dbReference type="SUPFAM" id="SSF57756">
    <property type="entry name" value="Retrovirus zinc finger-like domains"/>
    <property type="match status" value="1"/>
</dbReference>
<keyword evidence="1" id="KW-0862">Zinc</keyword>
<evidence type="ECO:0000259" key="3">
    <source>
        <dbReference type="PROSITE" id="PS50158"/>
    </source>
</evidence>
<feature type="compositionally biased region" description="Basic residues" evidence="2">
    <location>
        <begin position="71"/>
        <end position="87"/>
    </location>
</feature>